<dbReference type="AlphaFoldDB" id="A0A264VN33"/>
<evidence type="ECO:0000313" key="2">
    <source>
        <dbReference type="Proteomes" id="UP000216001"/>
    </source>
</evidence>
<organism evidence="1 2">
    <name type="scientific">Providencia rettgeri</name>
    <dbReference type="NCBI Taxonomy" id="587"/>
    <lineage>
        <taxon>Bacteria</taxon>
        <taxon>Pseudomonadati</taxon>
        <taxon>Pseudomonadota</taxon>
        <taxon>Gammaproteobacteria</taxon>
        <taxon>Enterobacterales</taxon>
        <taxon>Morganellaceae</taxon>
        <taxon>Providencia</taxon>
    </lineage>
</organism>
<gene>
    <name evidence="1" type="ORF">CHI95_20750</name>
</gene>
<proteinExistence type="predicted"/>
<sequence length="61" mass="7229">MKKKLFELSNKSHCINPDHIVETYFENDGTFTITLSTGIKMRLDKNESEYLKEIFDFEEPL</sequence>
<dbReference type="EMBL" id="NOWC01000032">
    <property type="protein sequence ID" value="OZS72723.1"/>
    <property type="molecule type" value="Genomic_DNA"/>
</dbReference>
<accession>A0A264VN33</accession>
<comment type="caution">
    <text evidence="1">The sequence shown here is derived from an EMBL/GenBank/DDBJ whole genome shotgun (WGS) entry which is preliminary data.</text>
</comment>
<reference evidence="1 2" key="1">
    <citation type="submission" date="2017-07" db="EMBL/GenBank/DDBJ databases">
        <title>blaIMP-27 on transferable plasmids in Proteus mirabilis and Providencia rettgeri.</title>
        <authorList>
            <person name="Potter R."/>
        </authorList>
    </citation>
    <scope>NUCLEOTIDE SEQUENCE [LARGE SCALE GENOMIC DNA]</scope>
    <source>
        <strain evidence="1 2">PR1</strain>
    </source>
</reference>
<protein>
    <submittedName>
        <fullName evidence="1">Uncharacterized protein</fullName>
    </submittedName>
</protein>
<evidence type="ECO:0000313" key="1">
    <source>
        <dbReference type="EMBL" id="OZS72723.1"/>
    </source>
</evidence>
<name>A0A264VN33_PRORE</name>
<dbReference type="Proteomes" id="UP000216001">
    <property type="component" value="Unassembled WGS sequence"/>
</dbReference>